<dbReference type="Proteomes" id="UP000776983">
    <property type="component" value="Unassembled WGS sequence"/>
</dbReference>
<proteinExistence type="inferred from homology"/>
<dbReference type="CDD" id="cd06261">
    <property type="entry name" value="TM_PBP2"/>
    <property type="match status" value="1"/>
</dbReference>
<protein>
    <submittedName>
        <fullName evidence="9">ABC transporter permease subunit</fullName>
    </submittedName>
</protein>
<keyword evidence="6 7" id="KW-0472">Membrane</keyword>
<sequence length="256" mass="27403">MAEARMRIKQIFQALAFPLIAIAGLEAYARLAAPNSDVIAPPSQALLAFWGALADGSLFVVTGFTLFCAALGLAMAAVIGVLLGVWLGLSRRAAQASFFSIEFLRTIPSVALIPLAMMLFGFGLSLEVSIIAFSTVWPILILTQSATRQIPPVLFEVAHALELRPYARLTKIILPAIAARLFVALRLSVAIALVVAVTVEIVVNPHGMGYAIMIAQQSMQPDLMLAWLFWIAIVGYAINEGAAWLGRVADRKMGGA</sequence>
<organism evidence="9 10">
    <name type="scientific">Mesopusillimonas faecipullorum</name>
    <dbReference type="NCBI Taxonomy" id="2755040"/>
    <lineage>
        <taxon>Bacteria</taxon>
        <taxon>Pseudomonadati</taxon>
        <taxon>Pseudomonadota</taxon>
        <taxon>Betaproteobacteria</taxon>
        <taxon>Burkholderiales</taxon>
        <taxon>Alcaligenaceae</taxon>
        <taxon>Mesopusillimonas</taxon>
    </lineage>
</organism>
<evidence type="ECO:0000256" key="5">
    <source>
        <dbReference type="ARBA" id="ARBA00022989"/>
    </source>
</evidence>
<dbReference type="EMBL" id="JACDXW010000005">
    <property type="protein sequence ID" value="MCB5364147.1"/>
    <property type="molecule type" value="Genomic_DNA"/>
</dbReference>
<feature type="transmembrane region" description="Helical" evidence="7">
    <location>
        <begin position="110"/>
        <end position="133"/>
    </location>
</feature>
<evidence type="ECO:0000256" key="1">
    <source>
        <dbReference type="ARBA" id="ARBA00004651"/>
    </source>
</evidence>
<evidence type="ECO:0000259" key="8">
    <source>
        <dbReference type="PROSITE" id="PS50928"/>
    </source>
</evidence>
<dbReference type="Pfam" id="PF00528">
    <property type="entry name" value="BPD_transp_1"/>
    <property type="match status" value="1"/>
</dbReference>
<evidence type="ECO:0000256" key="4">
    <source>
        <dbReference type="ARBA" id="ARBA00022692"/>
    </source>
</evidence>
<dbReference type="PROSITE" id="PS50928">
    <property type="entry name" value="ABC_TM1"/>
    <property type="match status" value="1"/>
</dbReference>
<comment type="caution">
    <text evidence="9">The sequence shown here is derived from an EMBL/GenBank/DDBJ whole genome shotgun (WGS) entry which is preliminary data.</text>
</comment>
<keyword evidence="4 7" id="KW-0812">Transmembrane</keyword>
<comment type="similarity">
    <text evidence="7">Belongs to the binding-protein-dependent transport system permease family.</text>
</comment>
<dbReference type="InterPro" id="IPR035906">
    <property type="entry name" value="MetI-like_sf"/>
</dbReference>
<feature type="transmembrane region" description="Helical" evidence="7">
    <location>
        <begin position="224"/>
        <end position="245"/>
    </location>
</feature>
<evidence type="ECO:0000256" key="6">
    <source>
        <dbReference type="ARBA" id="ARBA00023136"/>
    </source>
</evidence>
<evidence type="ECO:0000313" key="9">
    <source>
        <dbReference type="EMBL" id="MCB5364147.1"/>
    </source>
</evidence>
<dbReference type="RefSeq" id="WP_226954571.1">
    <property type="nucleotide sequence ID" value="NZ_JACDXW010000005.1"/>
</dbReference>
<evidence type="ECO:0000256" key="3">
    <source>
        <dbReference type="ARBA" id="ARBA00022475"/>
    </source>
</evidence>
<dbReference type="SUPFAM" id="SSF161098">
    <property type="entry name" value="MetI-like"/>
    <property type="match status" value="1"/>
</dbReference>
<dbReference type="PANTHER" id="PTHR30151:SF25">
    <property type="entry name" value="TAURINE TRANSPORT SYSTEM PERMEASE PROTEIN TAUC"/>
    <property type="match status" value="1"/>
</dbReference>
<feature type="transmembrane region" description="Helical" evidence="7">
    <location>
        <begin position="56"/>
        <end position="89"/>
    </location>
</feature>
<name>A0ABS8CDM2_9BURK</name>
<evidence type="ECO:0000313" key="10">
    <source>
        <dbReference type="Proteomes" id="UP000776983"/>
    </source>
</evidence>
<feature type="transmembrane region" description="Helical" evidence="7">
    <location>
        <begin position="172"/>
        <end position="203"/>
    </location>
</feature>
<dbReference type="InterPro" id="IPR000515">
    <property type="entry name" value="MetI-like"/>
</dbReference>
<reference evidence="9 10" key="1">
    <citation type="submission" date="2020-07" db="EMBL/GenBank/DDBJ databases">
        <title>Pusillimonas sp. nov., isolated from poultry manure in Taiwan.</title>
        <authorList>
            <person name="Lin S.-Y."/>
            <person name="Tang Y.-S."/>
            <person name="Young C.-C."/>
        </authorList>
    </citation>
    <scope>NUCLEOTIDE SEQUENCE [LARGE SCALE GENOMIC DNA]</scope>
    <source>
        <strain evidence="9 10">CC-YST705</strain>
    </source>
</reference>
<keyword evidence="3" id="KW-1003">Cell membrane</keyword>
<gene>
    <name evidence="9" type="ORF">H0484_10360</name>
</gene>
<evidence type="ECO:0000256" key="7">
    <source>
        <dbReference type="RuleBase" id="RU363032"/>
    </source>
</evidence>
<keyword evidence="10" id="KW-1185">Reference proteome</keyword>
<accession>A0ABS8CDM2</accession>
<evidence type="ECO:0000256" key="2">
    <source>
        <dbReference type="ARBA" id="ARBA00022448"/>
    </source>
</evidence>
<keyword evidence="5 7" id="KW-1133">Transmembrane helix</keyword>
<keyword evidence="2 7" id="KW-0813">Transport</keyword>
<dbReference type="PANTHER" id="PTHR30151">
    <property type="entry name" value="ALKANE SULFONATE ABC TRANSPORTER-RELATED, MEMBRANE SUBUNIT"/>
    <property type="match status" value="1"/>
</dbReference>
<dbReference type="Gene3D" id="1.10.3720.10">
    <property type="entry name" value="MetI-like"/>
    <property type="match status" value="1"/>
</dbReference>
<feature type="domain" description="ABC transmembrane type-1" evidence="8">
    <location>
        <begin position="62"/>
        <end position="242"/>
    </location>
</feature>
<comment type="subcellular location">
    <subcellularLocation>
        <location evidence="1 7">Cell membrane</location>
        <topology evidence="1 7">Multi-pass membrane protein</topology>
    </subcellularLocation>
</comment>